<dbReference type="STRING" id="4432.A0A1U8B863"/>
<dbReference type="AlphaFoldDB" id="A0A1U8B863"/>
<dbReference type="Pfam" id="PF01221">
    <property type="entry name" value="Dynein_light"/>
    <property type="match status" value="1"/>
</dbReference>
<evidence type="ECO:0000313" key="3">
    <source>
        <dbReference type="RefSeq" id="XP_010272170.1"/>
    </source>
</evidence>
<dbReference type="InterPro" id="IPR001372">
    <property type="entry name" value="Dynein_light_chain_typ-1/2"/>
</dbReference>
<evidence type="ECO:0000256" key="1">
    <source>
        <dbReference type="SAM" id="MobiDB-lite"/>
    </source>
</evidence>
<dbReference type="Proteomes" id="UP000189703">
    <property type="component" value="Unplaced"/>
</dbReference>
<accession>A0A1U8B863</accession>
<proteinExistence type="predicted"/>
<dbReference type="GO" id="GO:0007017">
    <property type="term" value="P:microtubule-based process"/>
    <property type="evidence" value="ECO:0007669"/>
    <property type="project" value="InterPro"/>
</dbReference>
<dbReference type="GO" id="GO:0045505">
    <property type="term" value="F:dynein intermediate chain binding"/>
    <property type="evidence" value="ECO:0000318"/>
    <property type="project" value="GO_Central"/>
</dbReference>
<name>A0A1U8B863_NELNU</name>
<feature type="compositionally biased region" description="Basic residues" evidence="1">
    <location>
        <begin position="105"/>
        <end position="114"/>
    </location>
</feature>
<evidence type="ECO:0000313" key="2">
    <source>
        <dbReference type="Proteomes" id="UP000189703"/>
    </source>
</evidence>
<dbReference type="GO" id="GO:0005868">
    <property type="term" value="C:cytoplasmic dynein complex"/>
    <property type="evidence" value="ECO:0000318"/>
    <property type="project" value="GO_Central"/>
</dbReference>
<dbReference type="KEGG" id="nnu:104608025"/>
<dbReference type="Gene3D" id="3.30.740.10">
    <property type="entry name" value="Protein Inhibitor Of Neuronal Nitric Oxide Synthase"/>
    <property type="match status" value="1"/>
</dbReference>
<feature type="compositionally biased region" description="Basic and acidic residues" evidence="1">
    <location>
        <begin position="136"/>
        <end position="161"/>
    </location>
</feature>
<feature type="compositionally biased region" description="Basic residues" evidence="1">
    <location>
        <begin position="1"/>
        <end position="11"/>
    </location>
</feature>
<sequence length="281" mass="31993">MDPTRKKHPKPKSSSSSTTTTHSHNKPLPTTQGPIPSSTLNKITALYYSRWNANHKAHPPSKPADPPPRVDIHLQAKALTLSANADSFDGSLLKNNHPLHQHDQKPRHHHHHHQQQQQQQRQRQRQRQQNDNLSTEMEKKQIKEAKEKNKVTSKEKDDPRRPSISLTTGRRRSFCDSKIEMSDFLSGVGAKVVAMDMPPFMQIHAVSYARKVYDSLEKFTSKTLACTLKKEFDGVYGPAWHCIVGTSFGSFVTHSVGGFLYFSMDHKLYILLFKTTVQRAD</sequence>
<feature type="region of interest" description="Disordered" evidence="1">
    <location>
        <begin position="1"/>
        <end position="38"/>
    </location>
</feature>
<dbReference type="FunFam" id="3.30.740.10:FF:000003">
    <property type="entry name" value="Dynein light chain"/>
    <property type="match status" value="1"/>
</dbReference>
<organism evidence="2 3">
    <name type="scientific">Nelumbo nucifera</name>
    <name type="common">Sacred lotus</name>
    <dbReference type="NCBI Taxonomy" id="4432"/>
    <lineage>
        <taxon>Eukaryota</taxon>
        <taxon>Viridiplantae</taxon>
        <taxon>Streptophyta</taxon>
        <taxon>Embryophyta</taxon>
        <taxon>Tracheophyta</taxon>
        <taxon>Spermatophyta</taxon>
        <taxon>Magnoliopsida</taxon>
        <taxon>Proteales</taxon>
        <taxon>Nelumbonaceae</taxon>
        <taxon>Nelumbo</taxon>
    </lineage>
</organism>
<gene>
    <name evidence="3" type="primary">LOC104608025</name>
</gene>
<dbReference type="SMART" id="SM01375">
    <property type="entry name" value="Dynein_light"/>
    <property type="match status" value="1"/>
</dbReference>
<dbReference type="SUPFAM" id="SSF54648">
    <property type="entry name" value="DLC"/>
    <property type="match status" value="1"/>
</dbReference>
<dbReference type="PANTHER" id="PTHR11886:SF80">
    <property type="entry name" value="OS01G0555600 PROTEIN"/>
    <property type="match status" value="1"/>
</dbReference>
<dbReference type="OMA" id="HRTTNRR"/>
<dbReference type="eggNOG" id="KOG3430">
    <property type="taxonomic scope" value="Eukaryota"/>
</dbReference>
<protein>
    <submittedName>
        <fullName evidence="3">Intrastrand cross-link recognition protein-like</fullName>
    </submittedName>
</protein>
<dbReference type="OrthoDB" id="6506078at2759"/>
<feature type="region of interest" description="Disordered" evidence="1">
    <location>
        <begin position="89"/>
        <end position="169"/>
    </location>
</feature>
<feature type="compositionally biased region" description="Polar residues" evidence="1">
    <location>
        <begin position="28"/>
        <end position="38"/>
    </location>
</feature>
<feature type="compositionally biased region" description="Low complexity" evidence="1">
    <location>
        <begin position="12"/>
        <end position="22"/>
    </location>
</feature>
<dbReference type="GeneID" id="104608025"/>
<reference evidence="3" key="1">
    <citation type="submission" date="2025-08" db="UniProtKB">
        <authorList>
            <consortium name="RefSeq"/>
        </authorList>
    </citation>
    <scope>IDENTIFICATION</scope>
</reference>
<dbReference type="PANTHER" id="PTHR11886">
    <property type="entry name" value="DYNEIN LIGHT CHAIN"/>
    <property type="match status" value="1"/>
</dbReference>
<dbReference type="RefSeq" id="XP_010272170.1">
    <property type="nucleotide sequence ID" value="XM_010273868.2"/>
</dbReference>
<dbReference type="InParanoid" id="A0A1U8B863"/>
<keyword evidence="2" id="KW-1185">Reference proteome</keyword>
<dbReference type="InterPro" id="IPR037177">
    <property type="entry name" value="DLC_sf"/>
</dbReference>